<keyword evidence="7" id="KW-0862">Zinc</keyword>
<comment type="similarity">
    <text evidence="1">Belongs to the class-II aminoacyl-tRNA synthetase family.</text>
</comment>
<dbReference type="NCBIfam" id="TIGR00344">
    <property type="entry name" value="alaS"/>
    <property type="match status" value="1"/>
</dbReference>
<dbReference type="FunFam" id="3.30.980.10:FF:000004">
    <property type="entry name" value="Alanine--tRNA ligase, cytoplasmic"/>
    <property type="match status" value="1"/>
</dbReference>
<dbReference type="SUPFAM" id="SSF55681">
    <property type="entry name" value="Class II aaRS and biotin synthetases"/>
    <property type="match status" value="1"/>
</dbReference>
<evidence type="ECO:0000256" key="3">
    <source>
        <dbReference type="ARBA" id="ARBA00017959"/>
    </source>
</evidence>
<dbReference type="SMART" id="SM00863">
    <property type="entry name" value="tRNA_SAD"/>
    <property type="match status" value="1"/>
</dbReference>
<keyword evidence="6" id="KW-0547">Nucleotide-binding</keyword>
<evidence type="ECO:0000256" key="1">
    <source>
        <dbReference type="ARBA" id="ARBA00008226"/>
    </source>
</evidence>
<keyword evidence="5" id="KW-0436">Ligase</keyword>
<dbReference type="InterPro" id="IPR012947">
    <property type="entry name" value="tRNA_SAD"/>
</dbReference>
<dbReference type="InterPro" id="IPR018164">
    <property type="entry name" value="Ala-tRNA-synth_IIc_N"/>
</dbReference>
<evidence type="ECO:0000256" key="4">
    <source>
        <dbReference type="ARBA" id="ARBA00022555"/>
    </source>
</evidence>
<dbReference type="Pfam" id="PF01411">
    <property type="entry name" value="tRNA-synt_2c"/>
    <property type="match status" value="1"/>
</dbReference>
<dbReference type="Gene3D" id="3.30.980.10">
    <property type="entry name" value="Threonyl-trna Synthetase, Chain A, domain 2"/>
    <property type="match status" value="1"/>
</dbReference>
<evidence type="ECO:0000256" key="7">
    <source>
        <dbReference type="ARBA" id="ARBA00022833"/>
    </source>
</evidence>
<evidence type="ECO:0000259" key="14">
    <source>
        <dbReference type="PROSITE" id="PS50860"/>
    </source>
</evidence>
<dbReference type="GO" id="GO:0004813">
    <property type="term" value="F:alanine-tRNA ligase activity"/>
    <property type="evidence" value="ECO:0007669"/>
    <property type="project" value="UniProtKB-UniRule"/>
</dbReference>
<dbReference type="SUPFAM" id="SSF50447">
    <property type="entry name" value="Translation proteins"/>
    <property type="match status" value="1"/>
</dbReference>
<dbReference type="Gene3D" id="2.40.30.130">
    <property type="match status" value="1"/>
</dbReference>
<evidence type="ECO:0000313" key="15">
    <source>
        <dbReference type="EMBL" id="EET90061.1"/>
    </source>
</evidence>
<dbReference type="InterPro" id="IPR009000">
    <property type="entry name" value="Transl_B-barrel_sf"/>
</dbReference>
<accession>C7DHF9</accession>
<dbReference type="EMBL" id="GG697240">
    <property type="protein sequence ID" value="EET90061.1"/>
    <property type="molecule type" value="Genomic_DNA"/>
</dbReference>
<evidence type="ECO:0000256" key="10">
    <source>
        <dbReference type="ARBA" id="ARBA00022917"/>
    </source>
</evidence>
<dbReference type="GO" id="GO:0002161">
    <property type="term" value="F:aminoacyl-tRNA deacylase activity"/>
    <property type="evidence" value="ECO:0007669"/>
    <property type="project" value="UniProtKB-ARBA"/>
</dbReference>
<keyword evidence="11" id="KW-0030">Aminoacyl-tRNA synthetase</keyword>
<reference evidence="15 16" key="1">
    <citation type="journal article" date="2009" name="Genome Biol.">
        <title>Community-wide analysis of microbial genome sequence signatures.</title>
        <authorList>
            <person name="Dick G.J."/>
            <person name="Andersson A.F."/>
            <person name="Baker B.J."/>
            <person name="Simmons S.L."/>
            <person name="Thomas B.C."/>
            <person name="Yelton A.P."/>
            <person name="Banfield J.F."/>
        </authorList>
    </citation>
    <scope>NUCLEOTIDE SEQUENCE [LARGE SCALE GENOMIC DNA]</scope>
    <source>
        <strain evidence="15">ARMAN-2</strain>
    </source>
</reference>
<evidence type="ECO:0000256" key="9">
    <source>
        <dbReference type="ARBA" id="ARBA00022884"/>
    </source>
</evidence>
<keyword evidence="9" id="KW-0694">RNA-binding</keyword>
<dbReference type="EC" id="6.1.1.7" evidence="2 12"/>
<keyword evidence="10" id="KW-0648">Protein biosynthesis</keyword>
<evidence type="ECO:0000256" key="11">
    <source>
        <dbReference type="ARBA" id="ARBA00023146"/>
    </source>
</evidence>
<keyword evidence="8" id="KW-0067">ATP-binding</keyword>
<evidence type="ECO:0000256" key="12">
    <source>
        <dbReference type="NCBIfam" id="TIGR00344"/>
    </source>
</evidence>
<feature type="domain" description="Alanyl-transfer RNA synthetases family profile" evidence="14">
    <location>
        <begin position="95"/>
        <end position="779"/>
    </location>
</feature>
<keyword evidence="4" id="KW-0820">tRNA-binding</keyword>
<dbReference type="GO" id="GO:0006419">
    <property type="term" value="P:alanyl-tRNA aminoacylation"/>
    <property type="evidence" value="ECO:0007669"/>
    <property type="project" value="UniProtKB-UniRule"/>
</dbReference>
<dbReference type="GO" id="GO:0005524">
    <property type="term" value="F:ATP binding"/>
    <property type="evidence" value="ECO:0007669"/>
    <property type="project" value="UniProtKB-KW"/>
</dbReference>
<name>C7DHF9_MICA2</name>
<proteinExistence type="inferred from homology"/>
<dbReference type="InterPro" id="IPR018163">
    <property type="entry name" value="Thr/Ala-tRNA-synth_IIc_edit"/>
</dbReference>
<reference evidence="15 16" key="2">
    <citation type="journal article" date="2010" name="Proc. Natl. Acad. Sci. U.S.A.">
        <title>Enigmatic, ultrasmall, uncultivated Archaea.</title>
        <authorList>
            <person name="Baker B.J."/>
            <person name="Comolli L.R."/>
            <person name="Dick G.J."/>
            <person name="Hauser L.J."/>
            <person name="Hyatt D."/>
            <person name="Dill B.D."/>
            <person name="Land M.L."/>
            <person name="Verberkmoes N.C."/>
            <person name="Hettich R.L."/>
            <person name="Banfield J.F."/>
        </authorList>
    </citation>
    <scope>NUCLEOTIDE SEQUENCE [LARGE SCALE GENOMIC DNA]</scope>
    <source>
        <strain evidence="15">ARMAN-2</strain>
    </source>
</reference>
<dbReference type="InterPro" id="IPR050058">
    <property type="entry name" value="Ala-tRNA_ligase"/>
</dbReference>
<gene>
    <name evidence="15" type="ORF">UNLARM2_0503</name>
</gene>
<evidence type="ECO:0000256" key="13">
    <source>
        <dbReference type="SAM" id="Coils"/>
    </source>
</evidence>
<evidence type="ECO:0000256" key="2">
    <source>
        <dbReference type="ARBA" id="ARBA00013168"/>
    </source>
</evidence>
<organism evidence="15 16">
    <name type="scientific">Candidatus Micrarchaeum acidiphilum ARMAN-2</name>
    <dbReference type="NCBI Taxonomy" id="425595"/>
    <lineage>
        <taxon>Archaea</taxon>
        <taxon>Candidatus Micrarchaeota</taxon>
        <taxon>Candidatus Micrarchaeia</taxon>
        <taxon>Candidatus Micrarchaeales</taxon>
        <taxon>Candidatus Micrarchaeaceae</taxon>
        <taxon>Candidatus Micrarchaeum</taxon>
    </lineage>
</organism>
<sequence>MEMPVLRVLRKRVQGLVAPAKAIGVTVPEKSQLLKEFSKDYKKYYFADLFEEEGFQRKKCRICGKGFWTADPDRELCGDSEHEPYSFMKAKPSAVKYGEFWSTFADFFKKRGHSMAERYPVVSRWRQDLYFTIASIQDFQRIENGRVNFEYPYNPLIVPQMCLRFNDVPNVGVTGRHFTSFMMAGQLAFNYPKEGYWRNETIRLNYDFLTKVLKVKKEALTYTEDIWAMGDFSEFGPCIESFANGLELVNSVFTEFEYSSGKVSELKGKVVDVGWGFERLMWYASGAQTAYDPVFANELKYLYDSTGVEPNAELYSRMAGKLAEIDLSEENRRQETELEVARAAGISEREYNEIILPNQALYAIADHARTFLFAISDGALPSNVGGGYNLRILLRRIFDFSERYKLKFDMQHLMEITASDLKSTYGDMAESIPEAAKIIELERSRYSATRAQARRIVGSLLEKSHGTSAIDAKTLNTMYESNGITPEFISAVAAEKGIKIEIPETAYSKILKGDFVEKEKKQKKLDIGTEGIKPTEKLFYSFAEKAEATVVKAENGFVVLDRTPFYAESGGQEADHGRIGGLEVTDVQNIGGVIVHEVKGSPLPSKGSKVHCEVDRERRLRLMAHHTATHLVSAAARAVLGKHAWQEGAKKSATKAHIDIAHYEKLSDRQIKEIESTANGFILHGIKVTMHEMKRKEAEESFGFSIYQGHGMPSGVLRIVEIRDLDGKLIDAEACGGLHLMGRESEIGLIKITGSYRIHDGIDRIEYVAGIAAEDYIKGMEASIGEIAGTFGADAAGITPRIKAKLAELEKYRSHISELETAIASLESERLLAKPGSRIVAKLQYDRQLLRAIATRIADSRKDSVALLFNHQGDVVAVSGSECKDGALDFVGAYASEHSLKFTGGGSRRMAEGRLG</sequence>
<dbReference type="SUPFAM" id="SSF101353">
    <property type="entry name" value="Putative anticodon-binding domain of alanyl-tRNA synthetase (AlaRS)"/>
    <property type="match status" value="1"/>
</dbReference>
<keyword evidence="13" id="KW-0175">Coiled coil</keyword>
<protein>
    <recommendedName>
        <fullName evidence="3 12">Alanine--tRNA ligase</fullName>
        <ecNumber evidence="2 12">6.1.1.7</ecNumber>
    </recommendedName>
</protein>
<dbReference type="PANTHER" id="PTHR11777:SF9">
    <property type="entry name" value="ALANINE--TRNA LIGASE, CYTOPLASMIC"/>
    <property type="match status" value="1"/>
</dbReference>
<dbReference type="AlphaFoldDB" id="C7DHF9"/>
<evidence type="ECO:0000256" key="8">
    <source>
        <dbReference type="ARBA" id="ARBA00022840"/>
    </source>
</evidence>
<dbReference type="Gene3D" id="3.30.54.20">
    <property type="match status" value="1"/>
</dbReference>
<dbReference type="InterPro" id="IPR002318">
    <property type="entry name" value="Ala-tRNA-lgiase_IIc"/>
</dbReference>
<dbReference type="GO" id="GO:0000049">
    <property type="term" value="F:tRNA binding"/>
    <property type="evidence" value="ECO:0007669"/>
    <property type="project" value="UniProtKB-KW"/>
</dbReference>
<dbReference type="PRINTS" id="PR00980">
    <property type="entry name" value="TRNASYNTHALA"/>
</dbReference>
<evidence type="ECO:0000256" key="5">
    <source>
        <dbReference type="ARBA" id="ARBA00022598"/>
    </source>
</evidence>
<dbReference type="Gene3D" id="3.30.930.10">
    <property type="entry name" value="Bira Bifunctional Protein, Domain 2"/>
    <property type="match status" value="1"/>
</dbReference>
<dbReference type="InterPro" id="IPR045864">
    <property type="entry name" value="aa-tRNA-synth_II/BPL/LPL"/>
</dbReference>
<dbReference type="GO" id="GO:0005737">
    <property type="term" value="C:cytoplasm"/>
    <property type="evidence" value="ECO:0007669"/>
    <property type="project" value="UniProtKB-UniRule"/>
</dbReference>
<dbReference type="InterPro" id="IPR018165">
    <property type="entry name" value="Ala-tRNA-synth_IIc_core"/>
</dbReference>
<dbReference type="Proteomes" id="UP000332487">
    <property type="component" value="Unassembled WGS sequence"/>
</dbReference>
<dbReference type="PANTHER" id="PTHR11777">
    <property type="entry name" value="ALANYL-TRNA SYNTHETASE"/>
    <property type="match status" value="1"/>
</dbReference>
<keyword evidence="16" id="KW-1185">Reference proteome</keyword>
<dbReference type="PROSITE" id="PS50860">
    <property type="entry name" value="AA_TRNA_LIGASE_II_ALA"/>
    <property type="match status" value="1"/>
</dbReference>
<evidence type="ECO:0000256" key="6">
    <source>
        <dbReference type="ARBA" id="ARBA00022741"/>
    </source>
</evidence>
<dbReference type="InterPro" id="IPR018162">
    <property type="entry name" value="Ala-tRNA-ligase_IIc_anticod-bd"/>
</dbReference>
<evidence type="ECO:0000313" key="16">
    <source>
        <dbReference type="Proteomes" id="UP000332487"/>
    </source>
</evidence>
<feature type="coiled-coil region" evidence="13">
    <location>
        <begin position="802"/>
        <end position="829"/>
    </location>
</feature>
<dbReference type="SUPFAM" id="SSF55186">
    <property type="entry name" value="ThrRS/AlaRS common domain"/>
    <property type="match status" value="1"/>
</dbReference>